<organism evidence="1 2">
    <name type="scientific">Pterulicium gracile</name>
    <dbReference type="NCBI Taxonomy" id="1884261"/>
    <lineage>
        <taxon>Eukaryota</taxon>
        <taxon>Fungi</taxon>
        <taxon>Dikarya</taxon>
        <taxon>Basidiomycota</taxon>
        <taxon>Agaricomycotina</taxon>
        <taxon>Agaricomycetes</taxon>
        <taxon>Agaricomycetidae</taxon>
        <taxon>Agaricales</taxon>
        <taxon>Pleurotineae</taxon>
        <taxon>Pterulaceae</taxon>
        <taxon>Pterulicium</taxon>
    </lineage>
</organism>
<evidence type="ECO:0000313" key="2">
    <source>
        <dbReference type="Proteomes" id="UP000305067"/>
    </source>
</evidence>
<name>A0A5C3QAB1_9AGAR</name>
<keyword evidence="2" id="KW-1185">Reference proteome</keyword>
<accession>A0A5C3QAB1</accession>
<evidence type="ECO:0008006" key="3">
    <source>
        <dbReference type="Google" id="ProtNLM"/>
    </source>
</evidence>
<gene>
    <name evidence="1" type="ORF">BDV98DRAFT_552565</name>
</gene>
<reference evidence="1 2" key="1">
    <citation type="journal article" date="2019" name="Nat. Ecol. Evol.">
        <title>Megaphylogeny resolves global patterns of mushroom evolution.</title>
        <authorList>
            <person name="Varga T."/>
            <person name="Krizsan K."/>
            <person name="Foldi C."/>
            <person name="Dima B."/>
            <person name="Sanchez-Garcia M."/>
            <person name="Sanchez-Ramirez S."/>
            <person name="Szollosi G.J."/>
            <person name="Szarkandi J.G."/>
            <person name="Papp V."/>
            <person name="Albert L."/>
            <person name="Andreopoulos W."/>
            <person name="Angelini C."/>
            <person name="Antonin V."/>
            <person name="Barry K.W."/>
            <person name="Bougher N.L."/>
            <person name="Buchanan P."/>
            <person name="Buyck B."/>
            <person name="Bense V."/>
            <person name="Catcheside P."/>
            <person name="Chovatia M."/>
            <person name="Cooper J."/>
            <person name="Damon W."/>
            <person name="Desjardin D."/>
            <person name="Finy P."/>
            <person name="Geml J."/>
            <person name="Haridas S."/>
            <person name="Hughes K."/>
            <person name="Justo A."/>
            <person name="Karasinski D."/>
            <person name="Kautmanova I."/>
            <person name="Kiss B."/>
            <person name="Kocsube S."/>
            <person name="Kotiranta H."/>
            <person name="LaButti K.M."/>
            <person name="Lechner B.E."/>
            <person name="Liimatainen K."/>
            <person name="Lipzen A."/>
            <person name="Lukacs Z."/>
            <person name="Mihaltcheva S."/>
            <person name="Morgado L.N."/>
            <person name="Niskanen T."/>
            <person name="Noordeloos M.E."/>
            <person name="Ohm R.A."/>
            <person name="Ortiz-Santana B."/>
            <person name="Ovrebo C."/>
            <person name="Racz N."/>
            <person name="Riley R."/>
            <person name="Savchenko A."/>
            <person name="Shiryaev A."/>
            <person name="Soop K."/>
            <person name="Spirin V."/>
            <person name="Szebenyi C."/>
            <person name="Tomsovsky M."/>
            <person name="Tulloss R.E."/>
            <person name="Uehling J."/>
            <person name="Grigoriev I.V."/>
            <person name="Vagvolgyi C."/>
            <person name="Papp T."/>
            <person name="Martin F.M."/>
            <person name="Miettinen O."/>
            <person name="Hibbett D.S."/>
            <person name="Nagy L.G."/>
        </authorList>
    </citation>
    <scope>NUCLEOTIDE SEQUENCE [LARGE SCALE GENOMIC DNA]</scope>
    <source>
        <strain evidence="1 2">CBS 309.79</strain>
    </source>
</reference>
<dbReference type="Proteomes" id="UP000305067">
    <property type="component" value="Unassembled WGS sequence"/>
</dbReference>
<sequence>MAIVAGVDRILDPTFQVDDDASSIRTALPPYTSRSGSSSAGEGSLSSYVFHLRNGKGRPWATLKVKRALGSASSVRNLPIFVEGLPIVGSFSVDLEAPDPVRSVELIITGNITTAAHCNDRLRFLDHRVCLWSDSTSCATPLQGKHKWPFSVHLPREIVAMVSTQDGLIASGLERTRVPQPRLFRLPHTLMDRDSPVGVNYYIAIKVSRRRFHADSKLATMISFYSATRPDPPSLLRQQSYKENQPILGPEIDSAGWQRCDPVKCRGRVFDDRMVEVECTLFVTKPLCFTRGTAIPLFLSIASHDRQALDLLRSPSWIKVQLRRHIRHTLDISGGSAPRKAVVTECGDALWWPTQQEPSSTWTEDAACNDRRMSSRTFAGELRLSKFLQPSCETPYLAITYTLSLQPFQRMAGFHPEDASAFNESALVEVPVSIATLPAKGPPARCYSPPSYSEARDRARKPGLWQATHAMMW</sequence>
<evidence type="ECO:0000313" key="1">
    <source>
        <dbReference type="EMBL" id="TFK98701.1"/>
    </source>
</evidence>
<dbReference type="EMBL" id="ML178838">
    <property type="protein sequence ID" value="TFK98701.1"/>
    <property type="molecule type" value="Genomic_DNA"/>
</dbReference>
<dbReference type="InterPro" id="IPR014752">
    <property type="entry name" value="Arrestin-like_C"/>
</dbReference>
<dbReference type="OrthoDB" id="3162660at2759"/>
<dbReference type="Gene3D" id="2.60.40.640">
    <property type="match status" value="1"/>
</dbReference>
<protein>
    <recommendedName>
        <fullName evidence="3">Arrestin-like N-terminal domain-containing protein</fullName>
    </recommendedName>
</protein>
<proteinExistence type="predicted"/>
<dbReference type="AlphaFoldDB" id="A0A5C3QAB1"/>